<gene>
    <name evidence="2" type="ORF">LshimejAT787_2500120</name>
    <name evidence="3" type="ORF">LshimejAT787_2500310</name>
</gene>
<dbReference type="EMBL" id="BRPK01000025">
    <property type="protein sequence ID" value="GLB45620.1"/>
    <property type="molecule type" value="Genomic_DNA"/>
</dbReference>
<dbReference type="AlphaFoldDB" id="A0A9P3Q0Y4"/>
<sequence length="370" mass="40211">MAPGTPLGGRDNVHERLHRPKPLLRGRETVKIVVMPHAGLSRQGSALRARAGLSSPMHAGHEVLARLLLQQQQQAQQDCSQTEYEGYGAGQDDMPPSGTRGTVKTVSRTSHKSSCQANLSRRAHGWHPRWLEALSRPSPAPRTSPPARPTSLESPRRRPDPRISTSVFAPPAGFTTSTSSSAVFLSQYQVGPGSPMASSVSGSGATPPMSPMHAGQGVLAHQQAQSFQALRQQAEAWAWQDYSHARTLPPLCGHSPVAGVHQLVVRLSAGGGRRSHGEIPQDRYPAHPVFEYPELDFRVLPAACPNRHDLIVSSTTRDAALLCCRSLSRQGYLSSKLQVFRTPWFPELLLEGQTTLTDDYVGRHPPYKAG</sequence>
<dbReference type="Proteomes" id="UP001063166">
    <property type="component" value="Unassembled WGS sequence"/>
</dbReference>
<evidence type="ECO:0000313" key="3">
    <source>
        <dbReference type="EMBL" id="GLB45639.1"/>
    </source>
</evidence>
<protein>
    <submittedName>
        <fullName evidence="2">Uncharacterized protein</fullName>
    </submittedName>
</protein>
<proteinExistence type="predicted"/>
<evidence type="ECO:0000313" key="4">
    <source>
        <dbReference type="Proteomes" id="UP001063166"/>
    </source>
</evidence>
<dbReference type="EMBL" id="BRPK01000025">
    <property type="protein sequence ID" value="GLB45639.1"/>
    <property type="molecule type" value="Genomic_DNA"/>
</dbReference>
<evidence type="ECO:0000256" key="1">
    <source>
        <dbReference type="SAM" id="MobiDB-lite"/>
    </source>
</evidence>
<feature type="region of interest" description="Disordered" evidence="1">
    <location>
        <begin position="1"/>
        <end position="21"/>
    </location>
</feature>
<feature type="region of interest" description="Disordered" evidence="1">
    <location>
        <begin position="191"/>
        <end position="210"/>
    </location>
</feature>
<accession>A0A9P3Q0Y4</accession>
<feature type="compositionally biased region" description="Polar residues" evidence="1">
    <location>
        <begin position="99"/>
        <end position="119"/>
    </location>
</feature>
<feature type="compositionally biased region" description="Pro residues" evidence="1">
    <location>
        <begin position="138"/>
        <end position="148"/>
    </location>
</feature>
<organism evidence="2 4">
    <name type="scientific">Lyophyllum shimeji</name>
    <name type="common">Hon-shimeji</name>
    <name type="synonym">Tricholoma shimeji</name>
    <dbReference type="NCBI Taxonomy" id="47721"/>
    <lineage>
        <taxon>Eukaryota</taxon>
        <taxon>Fungi</taxon>
        <taxon>Dikarya</taxon>
        <taxon>Basidiomycota</taxon>
        <taxon>Agaricomycotina</taxon>
        <taxon>Agaricomycetes</taxon>
        <taxon>Agaricomycetidae</taxon>
        <taxon>Agaricales</taxon>
        <taxon>Tricholomatineae</taxon>
        <taxon>Lyophyllaceae</taxon>
        <taxon>Lyophyllum</taxon>
    </lineage>
</organism>
<keyword evidence="4" id="KW-1185">Reference proteome</keyword>
<comment type="caution">
    <text evidence="2">The sequence shown here is derived from an EMBL/GenBank/DDBJ whole genome shotgun (WGS) entry which is preliminary data.</text>
</comment>
<name>A0A9P3Q0Y4_LYOSH</name>
<evidence type="ECO:0000313" key="2">
    <source>
        <dbReference type="EMBL" id="GLB45620.1"/>
    </source>
</evidence>
<reference evidence="2" key="1">
    <citation type="submission" date="2022-07" db="EMBL/GenBank/DDBJ databases">
        <title>The genome of Lyophyllum shimeji provides insight into the initial evolution of ectomycorrhizal fungal genome.</title>
        <authorList>
            <person name="Kobayashi Y."/>
            <person name="Shibata T."/>
            <person name="Hirakawa H."/>
            <person name="Shigenobu S."/>
            <person name="Nishiyama T."/>
            <person name="Yamada A."/>
            <person name="Hasebe M."/>
            <person name="Kawaguchi M."/>
        </authorList>
    </citation>
    <scope>NUCLEOTIDE SEQUENCE</scope>
    <source>
        <strain evidence="2">AT787</strain>
    </source>
</reference>
<feature type="region of interest" description="Disordered" evidence="1">
    <location>
        <begin position="76"/>
        <end position="178"/>
    </location>
</feature>